<dbReference type="Proteomes" id="UP000250140">
    <property type="component" value="Unassembled WGS sequence"/>
</dbReference>
<dbReference type="OrthoDB" id="1193027at2759"/>
<proteinExistence type="predicted"/>
<dbReference type="SUPFAM" id="SSF53955">
    <property type="entry name" value="Lysozyme-like"/>
    <property type="match status" value="1"/>
</dbReference>
<gene>
    <name evidence="2" type="ORF">AOQ84DRAFT_335949</name>
</gene>
<dbReference type="EMBL" id="KV749048">
    <property type="protein sequence ID" value="OCL11412.1"/>
    <property type="molecule type" value="Genomic_DNA"/>
</dbReference>
<protein>
    <recommendedName>
        <fullName evidence="1">Transglycosylase SLT domain-containing protein</fullName>
    </recommendedName>
</protein>
<evidence type="ECO:0000313" key="2">
    <source>
        <dbReference type="EMBL" id="OCL11412.1"/>
    </source>
</evidence>
<dbReference type="AlphaFoldDB" id="A0A8E2F6E3"/>
<feature type="domain" description="Transglycosylase SLT" evidence="1">
    <location>
        <begin position="64"/>
        <end position="167"/>
    </location>
</feature>
<accession>A0A8E2F6E3</accession>
<name>A0A8E2F6E3_9PEZI</name>
<organism evidence="2 3">
    <name type="scientific">Glonium stellatum</name>
    <dbReference type="NCBI Taxonomy" id="574774"/>
    <lineage>
        <taxon>Eukaryota</taxon>
        <taxon>Fungi</taxon>
        <taxon>Dikarya</taxon>
        <taxon>Ascomycota</taxon>
        <taxon>Pezizomycotina</taxon>
        <taxon>Dothideomycetes</taxon>
        <taxon>Pleosporomycetidae</taxon>
        <taxon>Gloniales</taxon>
        <taxon>Gloniaceae</taxon>
        <taxon>Glonium</taxon>
    </lineage>
</organism>
<reference evidence="2 3" key="1">
    <citation type="journal article" date="2016" name="Nat. Commun.">
        <title>Ectomycorrhizal ecology is imprinted in the genome of the dominant symbiotic fungus Cenococcum geophilum.</title>
        <authorList>
            <consortium name="DOE Joint Genome Institute"/>
            <person name="Peter M."/>
            <person name="Kohler A."/>
            <person name="Ohm R.A."/>
            <person name="Kuo A."/>
            <person name="Krutzmann J."/>
            <person name="Morin E."/>
            <person name="Arend M."/>
            <person name="Barry K.W."/>
            <person name="Binder M."/>
            <person name="Choi C."/>
            <person name="Clum A."/>
            <person name="Copeland A."/>
            <person name="Grisel N."/>
            <person name="Haridas S."/>
            <person name="Kipfer T."/>
            <person name="LaButti K."/>
            <person name="Lindquist E."/>
            <person name="Lipzen A."/>
            <person name="Maire R."/>
            <person name="Meier B."/>
            <person name="Mihaltcheva S."/>
            <person name="Molinier V."/>
            <person name="Murat C."/>
            <person name="Poggeler S."/>
            <person name="Quandt C.A."/>
            <person name="Sperisen C."/>
            <person name="Tritt A."/>
            <person name="Tisserant E."/>
            <person name="Crous P.W."/>
            <person name="Henrissat B."/>
            <person name="Nehls U."/>
            <person name="Egli S."/>
            <person name="Spatafora J.W."/>
            <person name="Grigoriev I.V."/>
            <person name="Martin F.M."/>
        </authorList>
    </citation>
    <scope>NUCLEOTIDE SEQUENCE [LARGE SCALE GENOMIC DNA]</scope>
    <source>
        <strain evidence="2 3">CBS 207.34</strain>
    </source>
</reference>
<sequence>MNPPSIGADEGTNGGGPVIAYSGPASNFPDFKHWQKWSLMWARNEKIMLINDTPEYVEYIKEAIQTVAGETKIDRRIILCTIMQESQGNVHVRTTISPDGSVRNPGLMQTHNGVEFSTGNAKGSILQMVRDGVEGTKYGDGLTQLLNRYDNNIYEALRGYNSGSVDKSNLSNGLGATNSYVSDIANRLMGAPPN</sequence>
<dbReference type="Gene3D" id="1.10.530.10">
    <property type="match status" value="1"/>
</dbReference>
<dbReference type="InterPro" id="IPR008258">
    <property type="entry name" value="Transglycosylase_SLT_dom_1"/>
</dbReference>
<evidence type="ECO:0000313" key="3">
    <source>
        <dbReference type="Proteomes" id="UP000250140"/>
    </source>
</evidence>
<dbReference type="CDD" id="cd00254">
    <property type="entry name" value="LT-like"/>
    <property type="match status" value="1"/>
</dbReference>
<keyword evidence="3" id="KW-1185">Reference proteome</keyword>
<evidence type="ECO:0000259" key="1">
    <source>
        <dbReference type="Pfam" id="PF01464"/>
    </source>
</evidence>
<dbReference type="InterPro" id="IPR023346">
    <property type="entry name" value="Lysozyme-like_dom_sf"/>
</dbReference>
<dbReference type="Pfam" id="PF01464">
    <property type="entry name" value="SLT"/>
    <property type="match status" value="1"/>
</dbReference>